<evidence type="ECO:0000313" key="7">
    <source>
        <dbReference type="Proteomes" id="UP000494256"/>
    </source>
</evidence>
<dbReference type="InterPro" id="IPR004875">
    <property type="entry name" value="DDE_SF_endonuclease_dom"/>
</dbReference>
<evidence type="ECO:0000256" key="2">
    <source>
        <dbReference type="ARBA" id="ARBA00023125"/>
    </source>
</evidence>
<dbReference type="SUPFAM" id="SSF46689">
    <property type="entry name" value="Homeodomain-like"/>
    <property type="match status" value="1"/>
</dbReference>
<accession>A0A8S1A1Z7</accession>
<dbReference type="Pfam" id="PF03184">
    <property type="entry name" value="DDE_1"/>
    <property type="match status" value="1"/>
</dbReference>
<dbReference type="InterPro" id="IPR050863">
    <property type="entry name" value="CenT-Element_Derived"/>
</dbReference>
<protein>
    <recommendedName>
        <fullName evidence="5">HTH CENPB-type domain-containing protein</fullName>
    </recommendedName>
</protein>
<dbReference type="InterPro" id="IPR009057">
    <property type="entry name" value="Homeodomain-like_sf"/>
</dbReference>
<evidence type="ECO:0000256" key="4">
    <source>
        <dbReference type="SAM" id="MobiDB-lite"/>
    </source>
</evidence>
<comment type="subcellular location">
    <subcellularLocation>
        <location evidence="1">Nucleus</location>
    </subcellularLocation>
</comment>
<sequence length="554" mass="61987">MCMCIKASHAQPSAFTASQSHRRYSRNMKVIIVAALLVVCKGAFGGVLPVAAPYAYAHPLAYSAPYAVARPAIAHHVAAPLVGAVAKVAAPVDEYDPNPQYSFAYDIQDALTVLTVTMAPKRALWSEDDLIAAVRAVQRGTLSTYKAAERYKVPRRTIRNHLQSGSLKKSLGRKPILNDEEEAQLVQRIIRYSEMGLPVTPRILRRLVYKYCEQNNIKHNFNDEGKRAGKDWFKAFMKRHHEISVRKAQFMNPARAQKLNKFIVDDHFKKLRDIYNKFDLYDHPEKIYNMDEKGCRLTIHHQQSVLAKKGAKRVHLQASEHAESVTIAGCVNALGTTIPPMVIFKGKRLKPELYDNLPQGSLVEKSAKGYMTNELFKIFLKHLSRYKSQGPCLLIFDGAACQLDLSIVDISDSLGINLYCLPSNTTHELQPLDKAVYRSFEHHWDAELLSFLDQNRDKKLTKARFNIILSSVWSKCMTHSNFTSGFKATGLYPFNPQAIPETAFAPSILTEAPAPDGAQENAPALEHPHAQASESGDTTPSILSEAPTPRETPR</sequence>
<evidence type="ECO:0000256" key="3">
    <source>
        <dbReference type="ARBA" id="ARBA00023242"/>
    </source>
</evidence>
<dbReference type="EMBL" id="CADEBD010000306">
    <property type="protein sequence ID" value="CAB3238404.1"/>
    <property type="molecule type" value="Genomic_DNA"/>
</dbReference>
<organism evidence="6 7">
    <name type="scientific">Arctia plantaginis</name>
    <name type="common">Wood tiger moth</name>
    <name type="synonym">Phalaena plantaginis</name>
    <dbReference type="NCBI Taxonomy" id="874455"/>
    <lineage>
        <taxon>Eukaryota</taxon>
        <taxon>Metazoa</taxon>
        <taxon>Ecdysozoa</taxon>
        <taxon>Arthropoda</taxon>
        <taxon>Hexapoda</taxon>
        <taxon>Insecta</taxon>
        <taxon>Pterygota</taxon>
        <taxon>Neoptera</taxon>
        <taxon>Endopterygota</taxon>
        <taxon>Lepidoptera</taxon>
        <taxon>Glossata</taxon>
        <taxon>Ditrysia</taxon>
        <taxon>Noctuoidea</taxon>
        <taxon>Erebidae</taxon>
        <taxon>Arctiinae</taxon>
        <taxon>Arctia</taxon>
    </lineage>
</organism>
<dbReference type="PANTHER" id="PTHR19303:SF74">
    <property type="entry name" value="POGO TRANSPOSABLE ELEMENT WITH KRAB DOMAIN"/>
    <property type="match status" value="1"/>
</dbReference>
<dbReference type="InterPro" id="IPR007889">
    <property type="entry name" value="HTH_Psq"/>
</dbReference>
<dbReference type="Pfam" id="PF03221">
    <property type="entry name" value="HTH_Tnp_Tc5"/>
    <property type="match status" value="1"/>
</dbReference>
<evidence type="ECO:0000313" key="6">
    <source>
        <dbReference type="EMBL" id="CAB3238404.1"/>
    </source>
</evidence>
<evidence type="ECO:0000259" key="5">
    <source>
        <dbReference type="PROSITE" id="PS51253"/>
    </source>
</evidence>
<dbReference type="Proteomes" id="UP000494256">
    <property type="component" value="Unassembled WGS sequence"/>
</dbReference>
<dbReference type="InterPro" id="IPR036397">
    <property type="entry name" value="RNaseH_sf"/>
</dbReference>
<dbReference type="GO" id="GO:0005634">
    <property type="term" value="C:nucleus"/>
    <property type="evidence" value="ECO:0007669"/>
    <property type="project" value="UniProtKB-SubCell"/>
</dbReference>
<dbReference type="PANTHER" id="PTHR19303">
    <property type="entry name" value="TRANSPOSON"/>
    <property type="match status" value="1"/>
</dbReference>
<dbReference type="InterPro" id="IPR006600">
    <property type="entry name" value="HTH_CenpB_DNA-bd_dom"/>
</dbReference>
<dbReference type="GO" id="GO:0003677">
    <property type="term" value="F:DNA binding"/>
    <property type="evidence" value="ECO:0007669"/>
    <property type="project" value="UniProtKB-KW"/>
</dbReference>
<keyword evidence="3" id="KW-0539">Nucleus</keyword>
<feature type="domain" description="HTH CENPB-type" evidence="5">
    <location>
        <begin position="169"/>
        <end position="246"/>
    </location>
</feature>
<keyword evidence="2" id="KW-0238">DNA-binding</keyword>
<comment type="caution">
    <text evidence="6">The sequence shown here is derived from an EMBL/GenBank/DDBJ whole genome shotgun (WGS) entry which is preliminary data.</text>
</comment>
<gene>
    <name evidence="6" type="ORF">APLA_LOCUS8199</name>
</gene>
<feature type="region of interest" description="Disordered" evidence="4">
    <location>
        <begin position="511"/>
        <end position="554"/>
    </location>
</feature>
<dbReference type="Gene3D" id="1.10.10.60">
    <property type="entry name" value="Homeodomain-like"/>
    <property type="match status" value="1"/>
</dbReference>
<reference evidence="6 7" key="1">
    <citation type="submission" date="2020-04" db="EMBL/GenBank/DDBJ databases">
        <authorList>
            <person name="Wallbank WR R."/>
            <person name="Pardo Diaz C."/>
            <person name="Kozak K."/>
            <person name="Martin S."/>
            <person name="Jiggins C."/>
            <person name="Moest M."/>
            <person name="Warren A I."/>
            <person name="Byers J.R.P. K."/>
            <person name="Montejo-Kovacevich G."/>
            <person name="Yen C E."/>
        </authorList>
    </citation>
    <scope>NUCLEOTIDE SEQUENCE [LARGE SCALE GENOMIC DNA]</scope>
</reference>
<name>A0A8S1A1Z7_ARCPL</name>
<dbReference type="Pfam" id="PF05225">
    <property type="entry name" value="HTH_psq"/>
    <property type="match status" value="1"/>
</dbReference>
<evidence type="ECO:0000256" key="1">
    <source>
        <dbReference type="ARBA" id="ARBA00004123"/>
    </source>
</evidence>
<feature type="compositionally biased region" description="Polar residues" evidence="4">
    <location>
        <begin position="532"/>
        <end position="542"/>
    </location>
</feature>
<dbReference type="OrthoDB" id="10260455at2759"/>
<dbReference type="PROSITE" id="PS51253">
    <property type="entry name" value="HTH_CENPB"/>
    <property type="match status" value="1"/>
</dbReference>
<proteinExistence type="predicted"/>
<dbReference type="Gene3D" id="3.30.420.10">
    <property type="entry name" value="Ribonuclease H-like superfamily/Ribonuclease H"/>
    <property type="match status" value="1"/>
</dbReference>
<dbReference type="AlphaFoldDB" id="A0A8S1A1Z7"/>